<keyword evidence="3 7" id="KW-0479">Metal-binding</keyword>
<feature type="region of interest" description="Disordered" evidence="8">
    <location>
        <begin position="416"/>
        <end position="436"/>
    </location>
</feature>
<sequence>MTSSIGLSHLTVIDRITLSVFIDTGWYRVNMSQAGQLFWGKNAGCQFGSTTSCRNGDSPFFCTASDVVNGCHYLHLDKGVCETNSFLDSCKMYKATKGSECWQDPLDSTSAEELEQKGEVYTINSRCFISNLSKPNPDPPTSHSISRRSIPEEGRCYEHRCNNTKTLEIRVRGSNWFICPSRKIVRIPDYDGSIRCPEVRLMCNPNIKTSAKSGTQPCATINVSFSNLNIFLNSPLPAGTSPQSRYIAFIKEFMEVVNKLVKANGTEISGGMSRTGTNMISFRLKPVEEGDKQKVFKNTCSEAVRRLKTMVTERLLFVPVEGTEITANGISVKFALAVCNDEVQDTITNNESATGNQNTKQKTPPKSGIVAAITVGVTCTVVFASVGTILYLKSKVATAVGPAMGSGVEVAYQPNPRGSFTTGSESGSMGPIQFPV</sequence>
<reference evidence="10" key="2">
    <citation type="journal article" date="2008" name="Genome Biol.">
        <title>Improved genome assembly and evidence-based global gene model set for the chordate Ciona intestinalis: new insight into intron and operon populations.</title>
        <authorList>
            <person name="Satou Y."/>
            <person name="Mineta K."/>
            <person name="Ogasawara M."/>
            <person name="Sasakura Y."/>
            <person name="Shoguchi E."/>
            <person name="Ueno K."/>
            <person name="Yamada L."/>
            <person name="Matsumoto J."/>
            <person name="Wasserscheid J."/>
            <person name="Dewar K."/>
            <person name="Wiley G.B."/>
            <person name="Macmil S.L."/>
            <person name="Roe B.A."/>
            <person name="Zeller R.W."/>
            <person name="Hastings K.E."/>
            <person name="Lemaire P."/>
            <person name="Lindquist E."/>
            <person name="Endo T."/>
            <person name="Hotta K."/>
            <person name="Inaba K."/>
        </authorList>
    </citation>
    <scope>NUCLEOTIDE SEQUENCE [LARGE SCALE GENOMIC DNA]</scope>
    <source>
        <strain evidence="10">wild type</strain>
    </source>
</reference>
<evidence type="ECO:0000256" key="3">
    <source>
        <dbReference type="ARBA" id="ARBA00022723"/>
    </source>
</evidence>
<protein>
    <recommendedName>
        <fullName evidence="7">Leishmanolysin-like peptidase</fullName>
        <ecNumber evidence="7">3.4.24.-</ecNumber>
    </recommendedName>
</protein>
<proteinExistence type="inferred from homology"/>
<keyword evidence="6 7" id="KW-0482">Metalloprotease</keyword>
<keyword evidence="11" id="KW-1185">Reference proteome</keyword>
<evidence type="ECO:0000256" key="7">
    <source>
        <dbReference type="RuleBase" id="RU366077"/>
    </source>
</evidence>
<evidence type="ECO:0000256" key="6">
    <source>
        <dbReference type="ARBA" id="ARBA00023049"/>
    </source>
</evidence>
<dbReference type="PANTHER" id="PTHR10942:SF6">
    <property type="entry name" value="CILIATED LEFT-RIGHT ORGANIZER METALLOPEPTIDASE"/>
    <property type="match status" value="1"/>
</dbReference>
<dbReference type="Proteomes" id="UP000008144">
    <property type="component" value="Chromosome 4"/>
</dbReference>
<dbReference type="GO" id="GO:0006508">
    <property type="term" value="P:proteolysis"/>
    <property type="evidence" value="ECO:0007669"/>
    <property type="project" value="UniProtKB-KW"/>
</dbReference>
<comment type="similarity">
    <text evidence="1 7">Belongs to the peptidase M8 family.</text>
</comment>
<reference evidence="10" key="3">
    <citation type="submission" date="2025-08" db="UniProtKB">
        <authorList>
            <consortium name="Ensembl"/>
        </authorList>
    </citation>
    <scope>IDENTIFICATION</scope>
</reference>
<keyword evidence="2 7" id="KW-0645">Protease</keyword>
<reference evidence="10" key="4">
    <citation type="submission" date="2025-09" db="UniProtKB">
        <authorList>
            <consortium name="Ensembl"/>
        </authorList>
    </citation>
    <scope>IDENTIFICATION</scope>
</reference>
<dbReference type="HOGENOM" id="CLU_628440_0_0_1"/>
<evidence type="ECO:0000256" key="2">
    <source>
        <dbReference type="ARBA" id="ARBA00022670"/>
    </source>
</evidence>
<dbReference type="EMBL" id="EAAA01001993">
    <property type="status" value="NOT_ANNOTATED_CDS"/>
    <property type="molecule type" value="Genomic_DNA"/>
</dbReference>
<evidence type="ECO:0000256" key="8">
    <source>
        <dbReference type="SAM" id="MobiDB-lite"/>
    </source>
</evidence>
<accession>F6VXS8</accession>
<keyword evidence="9" id="KW-1133">Transmembrane helix</keyword>
<dbReference type="InterPro" id="IPR001577">
    <property type="entry name" value="Peptidase_M8"/>
</dbReference>
<keyword evidence="9" id="KW-0472">Membrane</keyword>
<dbReference type="Gene3D" id="3.90.132.10">
    <property type="entry name" value="Leishmanolysin , domain 2"/>
    <property type="match status" value="1"/>
</dbReference>
<feature type="compositionally biased region" description="Polar residues" evidence="8">
    <location>
        <begin position="416"/>
        <end position="427"/>
    </location>
</feature>
<accession>F7B1Q5</accession>
<dbReference type="PANTHER" id="PTHR10942">
    <property type="entry name" value="LEISHMANOLYSIN-LIKE PEPTIDASE"/>
    <property type="match status" value="1"/>
</dbReference>
<keyword evidence="4 7" id="KW-0378">Hydrolase</keyword>
<evidence type="ECO:0000256" key="9">
    <source>
        <dbReference type="SAM" id="Phobius"/>
    </source>
</evidence>
<evidence type="ECO:0000313" key="10">
    <source>
        <dbReference type="Ensembl" id="ENSCINP00000024758.2"/>
    </source>
</evidence>
<dbReference type="GeneTree" id="ENSGT00940000163573"/>
<dbReference type="AlphaFoldDB" id="F7B1Q5"/>
<evidence type="ECO:0000313" key="11">
    <source>
        <dbReference type="Proteomes" id="UP000008144"/>
    </source>
</evidence>
<keyword evidence="5 7" id="KW-0862">Zinc</keyword>
<dbReference type="GO" id="GO:0046872">
    <property type="term" value="F:metal ion binding"/>
    <property type="evidence" value="ECO:0007669"/>
    <property type="project" value="UniProtKB-KW"/>
</dbReference>
<name>F7B1Q5_CIOIN</name>
<dbReference type="Ensembl" id="ENSCINT00000025004.2">
    <property type="protein sequence ID" value="ENSCINP00000024758.2"/>
    <property type="gene ID" value="ENSCING00000005136.3"/>
</dbReference>
<evidence type="ECO:0000256" key="4">
    <source>
        <dbReference type="ARBA" id="ARBA00022801"/>
    </source>
</evidence>
<feature type="transmembrane region" description="Helical" evidence="9">
    <location>
        <begin position="369"/>
        <end position="392"/>
    </location>
</feature>
<evidence type="ECO:0000256" key="5">
    <source>
        <dbReference type="ARBA" id="ARBA00022833"/>
    </source>
</evidence>
<keyword evidence="9" id="KW-0812">Transmembrane</keyword>
<dbReference type="GO" id="GO:0007155">
    <property type="term" value="P:cell adhesion"/>
    <property type="evidence" value="ECO:0007669"/>
    <property type="project" value="InterPro"/>
</dbReference>
<dbReference type="STRING" id="7719.ENSCINP00000024758"/>
<dbReference type="GO" id="GO:0016020">
    <property type="term" value="C:membrane"/>
    <property type="evidence" value="ECO:0007669"/>
    <property type="project" value="InterPro"/>
</dbReference>
<dbReference type="InParanoid" id="F7B1Q5"/>
<evidence type="ECO:0000256" key="1">
    <source>
        <dbReference type="ARBA" id="ARBA00005860"/>
    </source>
</evidence>
<dbReference type="SUPFAM" id="SSF55486">
    <property type="entry name" value="Metalloproteases ('zincins'), catalytic domain"/>
    <property type="match status" value="1"/>
</dbReference>
<reference evidence="11" key="1">
    <citation type="journal article" date="2002" name="Science">
        <title>The draft genome of Ciona intestinalis: insights into chordate and vertebrate origins.</title>
        <authorList>
            <person name="Dehal P."/>
            <person name="Satou Y."/>
            <person name="Campbell R.K."/>
            <person name="Chapman J."/>
            <person name="Degnan B."/>
            <person name="De Tomaso A."/>
            <person name="Davidson B."/>
            <person name="Di Gregorio A."/>
            <person name="Gelpke M."/>
            <person name="Goodstein D.M."/>
            <person name="Harafuji N."/>
            <person name="Hastings K.E."/>
            <person name="Ho I."/>
            <person name="Hotta K."/>
            <person name="Huang W."/>
            <person name="Kawashima T."/>
            <person name="Lemaire P."/>
            <person name="Martinez D."/>
            <person name="Meinertzhagen I.A."/>
            <person name="Necula S."/>
            <person name="Nonaka M."/>
            <person name="Putnam N."/>
            <person name="Rash S."/>
            <person name="Saiga H."/>
            <person name="Satake M."/>
            <person name="Terry A."/>
            <person name="Yamada L."/>
            <person name="Wang H.G."/>
            <person name="Awazu S."/>
            <person name="Azumi K."/>
            <person name="Boore J."/>
            <person name="Branno M."/>
            <person name="Chin-Bow S."/>
            <person name="DeSantis R."/>
            <person name="Doyle S."/>
            <person name="Francino P."/>
            <person name="Keys D.N."/>
            <person name="Haga S."/>
            <person name="Hayashi H."/>
            <person name="Hino K."/>
            <person name="Imai K.S."/>
            <person name="Inaba K."/>
            <person name="Kano S."/>
            <person name="Kobayashi K."/>
            <person name="Kobayashi M."/>
            <person name="Lee B.I."/>
            <person name="Makabe K.W."/>
            <person name="Manohar C."/>
            <person name="Matassi G."/>
            <person name="Medina M."/>
            <person name="Mochizuki Y."/>
            <person name="Mount S."/>
            <person name="Morishita T."/>
            <person name="Miura S."/>
            <person name="Nakayama A."/>
            <person name="Nishizaka S."/>
            <person name="Nomoto H."/>
            <person name="Ohta F."/>
            <person name="Oishi K."/>
            <person name="Rigoutsos I."/>
            <person name="Sano M."/>
            <person name="Sasaki A."/>
            <person name="Sasakura Y."/>
            <person name="Shoguchi E."/>
            <person name="Shin-i T."/>
            <person name="Spagnuolo A."/>
            <person name="Stainier D."/>
            <person name="Suzuki M.M."/>
            <person name="Tassy O."/>
            <person name="Takatori N."/>
            <person name="Tokuoka M."/>
            <person name="Yagi K."/>
            <person name="Yoshizaki F."/>
            <person name="Wada S."/>
            <person name="Zhang C."/>
            <person name="Hyatt P.D."/>
            <person name="Larimer F."/>
            <person name="Detter C."/>
            <person name="Doggett N."/>
            <person name="Glavina T."/>
            <person name="Hawkins T."/>
            <person name="Richardson P."/>
            <person name="Lucas S."/>
            <person name="Kohara Y."/>
            <person name="Levine M."/>
            <person name="Satoh N."/>
            <person name="Rokhsar D.S."/>
        </authorList>
    </citation>
    <scope>NUCLEOTIDE SEQUENCE [LARGE SCALE GENOMIC DNA]</scope>
</reference>
<dbReference type="EC" id="3.4.24.-" evidence="7"/>
<comment type="cofactor">
    <cofactor evidence="7">
        <name>Zn(2+)</name>
        <dbReference type="ChEBI" id="CHEBI:29105"/>
    </cofactor>
    <text evidence="7">Binds 1 zinc ion per subunit.</text>
</comment>
<organism evidence="10 11">
    <name type="scientific">Ciona intestinalis</name>
    <name type="common">Transparent sea squirt</name>
    <name type="synonym">Ascidia intestinalis</name>
    <dbReference type="NCBI Taxonomy" id="7719"/>
    <lineage>
        <taxon>Eukaryota</taxon>
        <taxon>Metazoa</taxon>
        <taxon>Chordata</taxon>
        <taxon>Tunicata</taxon>
        <taxon>Ascidiacea</taxon>
        <taxon>Phlebobranchia</taxon>
        <taxon>Cionidae</taxon>
        <taxon>Ciona</taxon>
    </lineage>
</organism>
<dbReference type="GO" id="GO:0004222">
    <property type="term" value="F:metalloendopeptidase activity"/>
    <property type="evidence" value="ECO:0007669"/>
    <property type="project" value="UniProtKB-UniRule"/>
</dbReference>
<dbReference type="Pfam" id="PF01457">
    <property type="entry name" value="Peptidase_M8"/>
    <property type="match status" value="2"/>
</dbReference>